<feature type="transmembrane region" description="Helical" evidence="6">
    <location>
        <begin position="434"/>
        <end position="453"/>
    </location>
</feature>
<evidence type="ECO:0000256" key="4">
    <source>
        <dbReference type="ARBA" id="ARBA00023136"/>
    </source>
</evidence>
<feature type="transmembrane region" description="Helical" evidence="6">
    <location>
        <begin position="274"/>
        <end position="293"/>
    </location>
</feature>
<dbReference type="InterPro" id="IPR007632">
    <property type="entry name" value="Anoctamin"/>
</dbReference>
<dbReference type="PANTHER" id="PTHR12308:SF73">
    <property type="entry name" value="ANOCTAMIN"/>
    <property type="match status" value="1"/>
</dbReference>
<feature type="transmembrane region" description="Helical" evidence="6">
    <location>
        <begin position="380"/>
        <end position="404"/>
    </location>
</feature>
<keyword evidence="3 6" id="KW-1133">Transmembrane helix</keyword>
<reference evidence="8 9" key="1">
    <citation type="submission" date="2014-06" db="EMBL/GenBank/DDBJ databases">
        <authorList>
            <person name="Swart Estienne"/>
        </authorList>
    </citation>
    <scope>NUCLEOTIDE SEQUENCE [LARGE SCALE GENOMIC DNA]</scope>
    <source>
        <strain evidence="8 9">130c</strain>
    </source>
</reference>
<evidence type="ECO:0000259" key="7">
    <source>
        <dbReference type="Pfam" id="PF04547"/>
    </source>
</evidence>
<evidence type="ECO:0000256" key="1">
    <source>
        <dbReference type="ARBA" id="ARBA00004141"/>
    </source>
</evidence>
<comment type="subcellular location">
    <subcellularLocation>
        <location evidence="1">Membrane</location>
        <topology evidence="1">Multi-pass membrane protein</topology>
    </subcellularLocation>
</comment>
<feature type="transmembrane region" description="Helical" evidence="6">
    <location>
        <begin position="614"/>
        <end position="634"/>
    </location>
</feature>
<protein>
    <recommendedName>
        <fullName evidence="7">Anoctamin transmembrane domain-containing protein</fullName>
    </recommendedName>
</protein>
<evidence type="ECO:0000256" key="5">
    <source>
        <dbReference type="SAM" id="MobiDB-lite"/>
    </source>
</evidence>
<proteinExistence type="predicted"/>
<accession>A0A077ZWH0</accession>
<dbReference type="InterPro" id="IPR049452">
    <property type="entry name" value="Anoctamin_TM"/>
</dbReference>
<organism evidence="8 9">
    <name type="scientific">Stylonychia lemnae</name>
    <name type="common">Ciliate</name>
    <dbReference type="NCBI Taxonomy" id="5949"/>
    <lineage>
        <taxon>Eukaryota</taxon>
        <taxon>Sar</taxon>
        <taxon>Alveolata</taxon>
        <taxon>Ciliophora</taxon>
        <taxon>Intramacronucleata</taxon>
        <taxon>Spirotrichea</taxon>
        <taxon>Stichotrichia</taxon>
        <taxon>Sporadotrichida</taxon>
        <taxon>Oxytrichidae</taxon>
        <taxon>Stylonychinae</taxon>
        <taxon>Stylonychia</taxon>
    </lineage>
</organism>
<name>A0A077ZWH0_STYLE</name>
<dbReference type="InParanoid" id="A0A077ZWH0"/>
<dbReference type="GO" id="GO:0016020">
    <property type="term" value="C:membrane"/>
    <property type="evidence" value="ECO:0007669"/>
    <property type="project" value="UniProtKB-SubCell"/>
</dbReference>
<sequence>MLSETLDAYVQDKPQKEEKENPFKQLAQLKQQKLQKEQEERDKMLSGKGPDGLVRHDAAMILSKEVNETQIKALSEDLKGILIYHRIKKEEAGNTVIFMGCNNEDIMLQEAERLALLKEKKRKTPELQEIRNKERAEEATYVHARIIKAEKKKPFKKAKQVQYEGGTFNTILNEADKSRIFFSLINNFKMNELKNISRAFDEKKYPRDQNETFIFFLKRYNLLVELTPLHSKSRAIQDKKLIKEALKDWFIPTDLVREYYGENVAIYFQWMNHFIKWLSVPGGLAFLFGIINSRYYTLHDSPLNSVYSIIVAIWSTLFVIYWKRQSKRLFIEWDAYNVNSEEGDDVRKEFKGIDRKNPITDRLEPTFTSQERMIRYLQSAAYCAPYFIGIIFCNICFLNLGAIIDPKKHNALFQMNFLSDLCQPGNFLDPTGPFFKFVTPTQIFISIQMNGAFKKMAYWTTENENHRTQTDFDNSLIIKRFFFMFCDYFLYLLYVGLYLLRIDQLRSYLTFLFTIDEVRRLLTEAIIPYVTMWRAKRAKKANAGQDKNHKKTQNYVDEKENEEIEKADYETFDDFFEMIITFGYITLFAYLFKLEKLMKRPHVKKVFDIGSWKYVLEFMAFISIFTNIILFTYASDQIEHLLPFMGAYKNDSVYNILTIFGLEHLMLALVVVLRILLDSDLGWVNIFFARKRYQREQKALQKARVSMIGAGLLQGFIRRQTSMMSDESSK</sequence>
<dbReference type="OrthoDB" id="292929at2759"/>
<evidence type="ECO:0000256" key="6">
    <source>
        <dbReference type="SAM" id="Phobius"/>
    </source>
</evidence>
<evidence type="ECO:0000256" key="3">
    <source>
        <dbReference type="ARBA" id="ARBA00022989"/>
    </source>
</evidence>
<dbReference type="GO" id="GO:0005254">
    <property type="term" value="F:chloride channel activity"/>
    <property type="evidence" value="ECO:0007669"/>
    <property type="project" value="TreeGrafter"/>
</dbReference>
<gene>
    <name evidence="8" type="primary">Contig5555.g5941</name>
    <name evidence="8" type="ORF">STYLEM_1755</name>
</gene>
<evidence type="ECO:0000313" key="9">
    <source>
        <dbReference type="Proteomes" id="UP000039865"/>
    </source>
</evidence>
<keyword evidence="4 6" id="KW-0472">Membrane</keyword>
<keyword evidence="2 6" id="KW-0812">Transmembrane</keyword>
<dbReference type="Proteomes" id="UP000039865">
    <property type="component" value="Unassembled WGS sequence"/>
</dbReference>
<dbReference type="Pfam" id="PF04547">
    <property type="entry name" value="Anoctamin"/>
    <property type="match status" value="1"/>
</dbReference>
<feature type="compositionally biased region" description="Basic and acidic residues" evidence="5">
    <location>
        <begin position="34"/>
        <end position="45"/>
    </location>
</feature>
<evidence type="ECO:0000256" key="2">
    <source>
        <dbReference type="ARBA" id="ARBA00022692"/>
    </source>
</evidence>
<keyword evidence="9" id="KW-1185">Reference proteome</keyword>
<dbReference type="AlphaFoldDB" id="A0A077ZWH0"/>
<feature type="transmembrane region" description="Helical" evidence="6">
    <location>
        <begin position="654"/>
        <end position="677"/>
    </location>
</feature>
<dbReference type="OMA" id="CFFTSAV"/>
<dbReference type="EMBL" id="CCKQ01001672">
    <property type="protein sequence ID" value="CDW72791.1"/>
    <property type="molecule type" value="Genomic_DNA"/>
</dbReference>
<dbReference type="PANTHER" id="PTHR12308">
    <property type="entry name" value="ANOCTAMIN"/>
    <property type="match status" value="1"/>
</dbReference>
<feature type="compositionally biased region" description="Basic and acidic residues" evidence="5">
    <location>
        <begin position="13"/>
        <end position="22"/>
    </location>
</feature>
<feature type="transmembrane region" description="Helical" evidence="6">
    <location>
        <begin position="481"/>
        <end position="500"/>
    </location>
</feature>
<feature type="region of interest" description="Disordered" evidence="5">
    <location>
        <begin position="1"/>
        <end position="51"/>
    </location>
</feature>
<evidence type="ECO:0000313" key="8">
    <source>
        <dbReference type="EMBL" id="CDW72791.1"/>
    </source>
</evidence>
<feature type="domain" description="Anoctamin transmembrane" evidence="7">
    <location>
        <begin position="256"/>
        <end position="594"/>
    </location>
</feature>
<feature type="transmembrane region" description="Helical" evidence="6">
    <location>
        <begin position="575"/>
        <end position="593"/>
    </location>
</feature>
<feature type="transmembrane region" description="Helical" evidence="6">
    <location>
        <begin position="305"/>
        <end position="322"/>
    </location>
</feature>